<name>A0ABN8R5B4_9CNID</name>
<dbReference type="EMBL" id="CALNXI010001669">
    <property type="protein sequence ID" value="CAH3174542.1"/>
    <property type="molecule type" value="Genomic_DNA"/>
</dbReference>
<reference evidence="1 2" key="1">
    <citation type="submission" date="2022-05" db="EMBL/GenBank/DDBJ databases">
        <authorList>
            <consortium name="Genoscope - CEA"/>
            <person name="William W."/>
        </authorList>
    </citation>
    <scope>NUCLEOTIDE SEQUENCE [LARGE SCALE GENOMIC DNA]</scope>
</reference>
<comment type="caution">
    <text evidence="1">The sequence shown here is derived from an EMBL/GenBank/DDBJ whole genome shotgun (WGS) entry which is preliminary data.</text>
</comment>
<sequence>MIPASIRPPDCSSFFDEFSEVMEILWRNRSNIILLGDFNVNLSSSCDLSLKRKFTSLLCKFNLKNVIDVPTR</sequence>
<dbReference type="Proteomes" id="UP001159427">
    <property type="component" value="Unassembled WGS sequence"/>
</dbReference>
<evidence type="ECO:0008006" key="3">
    <source>
        <dbReference type="Google" id="ProtNLM"/>
    </source>
</evidence>
<evidence type="ECO:0000313" key="2">
    <source>
        <dbReference type="Proteomes" id="UP001159427"/>
    </source>
</evidence>
<dbReference type="PANTHER" id="PTHR33776">
    <property type="entry name" value="ENDO/EXONUCLEASE/PHOSPHATASE DOMAIN-CONTAINING PROTEIN"/>
    <property type="match status" value="1"/>
</dbReference>
<gene>
    <name evidence="1" type="ORF">PEVE_00009587</name>
</gene>
<protein>
    <recommendedName>
        <fullName evidence="3">Endonuclease/exonuclease/phosphatase domain-containing protein</fullName>
    </recommendedName>
</protein>
<evidence type="ECO:0000313" key="1">
    <source>
        <dbReference type="EMBL" id="CAH3174542.1"/>
    </source>
</evidence>
<dbReference type="PANTHER" id="PTHR33776:SF3">
    <property type="entry name" value="PHD-TYPE DOMAIN-CONTAINING PROTEIN"/>
    <property type="match status" value="1"/>
</dbReference>
<proteinExistence type="predicted"/>
<keyword evidence="2" id="KW-1185">Reference proteome</keyword>
<feature type="non-terminal residue" evidence="1">
    <location>
        <position position="72"/>
    </location>
</feature>
<accession>A0ABN8R5B4</accession>
<organism evidence="1 2">
    <name type="scientific">Porites evermanni</name>
    <dbReference type="NCBI Taxonomy" id="104178"/>
    <lineage>
        <taxon>Eukaryota</taxon>
        <taxon>Metazoa</taxon>
        <taxon>Cnidaria</taxon>
        <taxon>Anthozoa</taxon>
        <taxon>Hexacorallia</taxon>
        <taxon>Scleractinia</taxon>
        <taxon>Fungiina</taxon>
        <taxon>Poritidae</taxon>
        <taxon>Porites</taxon>
    </lineage>
</organism>